<comment type="caution">
    <text evidence="1">The sequence shown here is derived from an EMBL/GenBank/DDBJ whole genome shotgun (WGS) entry which is preliminary data.</text>
</comment>
<keyword evidence="2" id="KW-1185">Reference proteome</keyword>
<organism evidence="1 2">
    <name type="scientific">Rhizoclosmatium globosum</name>
    <dbReference type="NCBI Taxonomy" id="329046"/>
    <lineage>
        <taxon>Eukaryota</taxon>
        <taxon>Fungi</taxon>
        <taxon>Fungi incertae sedis</taxon>
        <taxon>Chytridiomycota</taxon>
        <taxon>Chytridiomycota incertae sedis</taxon>
        <taxon>Chytridiomycetes</taxon>
        <taxon>Chytridiales</taxon>
        <taxon>Chytriomycetaceae</taxon>
        <taxon>Rhizoclosmatium</taxon>
    </lineage>
</organism>
<proteinExistence type="predicted"/>
<protein>
    <submittedName>
        <fullName evidence="1">Uncharacterized protein</fullName>
    </submittedName>
</protein>
<dbReference type="EMBL" id="MCGO01000189">
    <property type="protein sequence ID" value="ORY21955.1"/>
    <property type="molecule type" value="Genomic_DNA"/>
</dbReference>
<evidence type="ECO:0000313" key="1">
    <source>
        <dbReference type="EMBL" id="ORY21955.1"/>
    </source>
</evidence>
<dbReference type="Proteomes" id="UP000193642">
    <property type="component" value="Unassembled WGS sequence"/>
</dbReference>
<name>A0A1Y2AJ53_9FUNG</name>
<reference evidence="1 2" key="1">
    <citation type="submission" date="2016-07" db="EMBL/GenBank/DDBJ databases">
        <title>Pervasive Adenine N6-methylation of Active Genes in Fungi.</title>
        <authorList>
            <consortium name="DOE Joint Genome Institute"/>
            <person name="Mondo S.J."/>
            <person name="Dannebaum R.O."/>
            <person name="Kuo R.C."/>
            <person name="Labutti K."/>
            <person name="Haridas S."/>
            <person name="Kuo A."/>
            <person name="Salamov A."/>
            <person name="Ahrendt S.R."/>
            <person name="Lipzen A."/>
            <person name="Sullivan W."/>
            <person name="Andreopoulos W.B."/>
            <person name="Clum A."/>
            <person name="Lindquist E."/>
            <person name="Daum C."/>
            <person name="Ramamoorthy G.K."/>
            <person name="Gryganskyi A."/>
            <person name="Culley D."/>
            <person name="Magnuson J.K."/>
            <person name="James T.Y."/>
            <person name="O'Malley M.A."/>
            <person name="Stajich J.E."/>
            <person name="Spatafora J.W."/>
            <person name="Visel A."/>
            <person name="Grigoriev I.V."/>
        </authorList>
    </citation>
    <scope>NUCLEOTIDE SEQUENCE [LARGE SCALE GENOMIC DNA]</scope>
    <source>
        <strain evidence="1 2">JEL800</strain>
    </source>
</reference>
<sequence length="152" mass="17536">MQQETHQHQHQHQHQHLHQQIQLHPINLADLLACVDENHRALDAQLQEIRRNQGEQEAILRTQRNASVTPAESLPEGWMKAVKIAVLDITYGPNNIRYDSFLSRMRNLQEPLKSQIQRLKRGSDAHVSYTCHVFSVKNDGTYLVAGVRLQIP</sequence>
<gene>
    <name evidence="1" type="ORF">BCR33DRAFT_728995</name>
</gene>
<evidence type="ECO:0000313" key="2">
    <source>
        <dbReference type="Proteomes" id="UP000193642"/>
    </source>
</evidence>
<dbReference type="AlphaFoldDB" id="A0A1Y2AJ53"/>
<accession>A0A1Y2AJ53</accession>